<dbReference type="InterPro" id="IPR023214">
    <property type="entry name" value="HAD_sf"/>
</dbReference>
<dbReference type="Pfam" id="PF06941">
    <property type="entry name" value="NT5C"/>
    <property type="match status" value="1"/>
</dbReference>
<dbReference type="AlphaFoldDB" id="A0A0C9VF85"/>
<dbReference type="InterPro" id="IPR036412">
    <property type="entry name" value="HAD-like_sf"/>
</dbReference>
<evidence type="ECO:0000313" key="3">
    <source>
        <dbReference type="Proteomes" id="UP000054279"/>
    </source>
</evidence>
<dbReference type="PANTHER" id="PTHR35134">
    <property type="entry name" value="NUCLEOTIDASE YQFW-RELATED"/>
    <property type="match status" value="1"/>
</dbReference>
<dbReference type="GO" id="GO:0008253">
    <property type="term" value="F:5'-nucleotidase activity"/>
    <property type="evidence" value="ECO:0007669"/>
    <property type="project" value="InterPro"/>
</dbReference>
<dbReference type="HOGENOM" id="CLU_070652_0_0_1"/>
<dbReference type="EMBL" id="KN837111">
    <property type="protein sequence ID" value="KIJ45669.1"/>
    <property type="molecule type" value="Genomic_DNA"/>
</dbReference>
<dbReference type="PANTHER" id="PTHR35134:SF2">
    <property type="entry name" value="NUCLEOTIDASE YQFW-RELATED"/>
    <property type="match status" value="1"/>
</dbReference>
<protein>
    <submittedName>
        <fullName evidence="2">Uncharacterized protein</fullName>
    </submittedName>
</protein>
<reference evidence="2 3" key="1">
    <citation type="submission" date="2014-06" db="EMBL/GenBank/DDBJ databases">
        <title>Evolutionary Origins and Diversification of the Mycorrhizal Mutualists.</title>
        <authorList>
            <consortium name="DOE Joint Genome Institute"/>
            <consortium name="Mycorrhizal Genomics Consortium"/>
            <person name="Kohler A."/>
            <person name="Kuo A."/>
            <person name="Nagy L.G."/>
            <person name="Floudas D."/>
            <person name="Copeland A."/>
            <person name="Barry K.W."/>
            <person name="Cichocki N."/>
            <person name="Veneault-Fourrey C."/>
            <person name="LaButti K."/>
            <person name="Lindquist E.A."/>
            <person name="Lipzen A."/>
            <person name="Lundell T."/>
            <person name="Morin E."/>
            <person name="Murat C."/>
            <person name="Riley R."/>
            <person name="Ohm R."/>
            <person name="Sun H."/>
            <person name="Tunlid A."/>
            <person name="Henrissat B."/>
            <person name="Grigoriev I.V."/>
            <person name="Hibbett D.S."/>
            <person name="Martin F."/>
        </authorList>
    </citation>
    <scope>NUCLEOTIDE SEQUENCE [LARGE SCALE GENOMIC DNA]</scope>
    <source>
        <strain evidence="2 3">SS14</strain>
    </source>
</reference>
<gene>
    <name evidence="2" type="ORF">M422DRAFT_227393</name>
</gene>
<evidence type="ECO:0000313" key="2">
    <source>
        <dbReference type="EMBL" id="KIJ45669.1"/>
    </source>
</evidence>
<dbReference type="OrthoDB" id="10248475at2759"/>
<dbReference type="GO" id="GO:0009264">
    <property type="term" value="P:deoxyribonucleotide catabolic process"/>
    <property type="evidence" value="ECO:0007669"/>
    <property type="project" value="InterPro"/>
</dbReference>
<evidence type="ECO:0000256" key="1">
    <source>
        <dbReference type="PIRSR" id="PIRSR610708-1"/>
    </source>
</evidence>
<proteinExistence type="predicted"/>
<dbReference type="Gene3D" id="3.40.50.1000">
    <property type="entry name" value="HAD superfamily/HAD-like"/>
    <property type="match status" value="1"/>
</dbReference>
<dbReference type="InterPro" id="IPR010708">
    <property type="entry name" value="5'(3')-deoxyribonucleotidase"/>
</dbReference>
<sequence>MTILAIDLDDVLCQTNQAAANWHNAKYDTHLTLSDFHYYHWWKNPGWGSPEETAKKVEVFYHSNEFENVDPVPGAVETMAELKNRGYRLIILTSREASLRKTTLQWIDRWFPSRTFEYVYFSEDLINSMKNFDETGWTWPTKAELCMELRANLLIDDSVENVLSCVPKHIPVLLFGDYEWGRRISTVDGPNDRLSFETQQTQRRINGQRPDWWVEDKVTLPDGVWKVDSWQGVIAWLEGPGARLIN</sequence>
<feature type="active site" description="Proton donor" evidence="1">
    <location>
        <position position="9"/>
    </location>
</feature>
<keyword evidence="3" id="KW-1185">Reference proteome</keyword>
<dbReference type="Proteomes" id="UP000054279">
    <property type="component" value="Unassembled WGS sequence"/>
</dbReference>
<name>A0A0C9VF85_SPHS4</name>
<feature type="active site" description="Nucleophile" evidence="1">
    <location>
        <position position="7"/>
    </location>
</feature>
<organism evidence="2 3">
    <name type="scientific">Sphaerobolus stellatus (strain SS14)</name>
    <dbReference type="NCBI Taxonomy" id="990650"/>
    <lineage>
        <taxon>Eukaryota</taxon>
        <taxon>Fungi</taxon>
        <taxon>Dikarya</taxon>
        <taxon>Basidiomycota</taxon>
        <taxon>Agaricomycotina</taxon>
        <taxon>Agaricomycetes</taxon>
        <taxon>Phallomycetidae</taxon>
        <taxon>Geastrales</taxon>
        <taxon>Sphaerobolaceae</taxon>
        <taxon>Sphaerobolus</taxon>
    </lineage>
</organism>
<dbReference type="SUPFAM" id="SSF56784">
    <property type="entry name" value="HAD-like"/>
    <property type="match status" value="1"/>
</dbReference>
<dbReference type="InterPro" id="IPR052419">
    <property type="entry name" value="5_3-deoxyribonucleotidase-like"/>
</dbReference>
<accession>A0A0C9VF85</accession>